<accession>A0ABT6VCQ8</accession>
<dbReference type="InterPro" id="IPR004027">
    <property type="entry name" value="SEC_C_motif"/>
</dbReference>
<dbReference type="Pfam" id="PF02810">
    <property type="entry name" value="SEC-C"/>
    <property type="match status" value="1"/>
</dbReference>
<reference evidence="1 2" key="1">
    <citation type="submission" date="2023-04" db="EMBL/GenBank/DDBJ databases">
        <title>Two novel species of Flavobacterium.</title>
        <authorList>
            <person name="Liu Q."/>
            <person name="Xin Y.-H."/>
        </authorList>
    </citation>
    <scope>NUCLEOTIDE SEQUENCE [LARGE SCALE GENOMIC DNA]</scope>
    <source>
        <strain evidence="1 2">LB1P51</strain>
    </source>
</reference>
<sequence>MNQSFQNEIPIVLKKYPNLNIRNKNGRDFLKGILDVSDENGDIVGSFSVEIYPTEKFPYRFPKLYEVGGDIPNHPDWHKYNDTSCCLTVEQDEIIKCKYGITILQFIEDIAKPYFANQLYRKREGRFLNEYPHGLEGFKVFYVGLFKGDDVSLWLKCCESTFIKCKARRNDKCYCNSGQKFKNCHLPVEDKLQILGRDKVLTDIKTITT</sequence>
<protein>
    <submittedName>
        <fullName evidence="1">SEC-C metal-binding domain-containing protein</fullName>
    </submittedName>
</protein>
<evidence type="ECO:0000313" key="1">
    <source>
        <dbReference type="EMBL" id="MDI5895974.1"/>
    </source>
</evidence>
<keyword evidence="2" id="KW-1185">Reference proteome</keyword>
<dbReference type="EMBL" id="JASCRZ010000007">
    <property type="protein sequence ID" value="MDI5895974.1"/>
    <property type="molecule type" value="Genomic_DNA"/>
</dbReference>
<dbReference type="RefSeq" id="WP_282718413.1">
    <property type="nucleotide sequence ID" value="NZ_JASCRZ010000007.1"/>
</dbReference>
<proteinExistence type="predicted"/>
<evidence type="ECO:0000313" key="2">
    <source>
        <dbReference type="Proteomes" id="UP001243403"/>
    </source>
</evidence>
<dbReference type="SUPFAM" id="SSF103642">
    <property type="entry name" value="Sec-C motif"/>
    <property type="match status" value="1"/>
</dbReference>
<organism evidence="1 2">
    <name type="scientific">Flavobacterium algoritolerans</name>
    <dbReference type="NCBI Taxonomy" id="3041254"/>
    <lineage>
        <taxon>Bacteria</taxon>
        <taxon>Pseudomonadati</taxon>
        <taxon>Bacteroidota</taxon>
        <taxon>Flavobacteriia</taxon>
        <taxon>Flavobacteriales</taxon>
        <taxon>Flavobacteriaceae</taxon>
        <taxon>Flavobacterium</taxon>
    </lineage>
</organism>
<gene>
    <name evidence="1" type="ORF">QLS65_13835</name>
</gene>
<comment type="caution">
    <text evidence="1">The sequence shown here is derived from an EMBL/GenBank/DDBJ whole genome shotgun (WGS) entry which is preliminary data.</text>
</comment>
<dbReference type="Proteomes" id="UP001243403">
    <property type="component" value="Unassembled WGS sequence"/>
</dbReference>
<name>A0ABT6VCQ8_9FLAO</name>